<evidence type="ECO:0000313" key="2">
    <source>
        <dbReference type="EMBL" id="RMB62161.1"/>
    </source>
</evidence>
<dbReference type="RefSeq" id="WP_121900711.1">
    <property type="nucleotide sequence ID" value="NZ_REFW01000001.1"/>
</dbReference>
<feature type="domain" description="Aminoglycoside phosphotransferase" evidence="1">
    <location>
        <begin position="102"/>
        <end position="168"/>
    </location>
</feature>
<organism evidence="2 3">
    <name type="scientific">Tessaracoccus antarcticus</name>
    <dbReference type="NCBI Taxonomy" id="2479848"/>
    <lineage>
        <taxon>Bacteria</taxon>
        <taxon>Bacillati</taxon>
        <taxon>Actinomycetota</taxon>
        <taxon>Actinomycetes</taxon>
        <taxon>Propionibacteriales</taxon>
        <taxon>Propionibacteriaceae</taxon>
        <taxon>Tessaracoccus</taxon>
    </lineage>
</organism>
<sequence length="248" mass="27577">MDPEQTLVGGNTSGDVVRVGSTVRKRWLSSTPRVVAYMDALREQGIDVPRTYGRDEHGRLVLDFVPGTLGIEMAPLSVELVQRVGAVVRDIHNASRRVSVPRDWDVTLPAAHPDLVCHNDLATWNLVIDDDRLVFIDWDGAGPSSRVWDLAYAAISFAHLFPDAVVQDCAMRLAAFLNGYDASPELRRALPDVLVERSLAMYELLRTSHEAGVEPWGSMYVEGHGDHWLMTSRFISEHHGIWVGAAQE</sequence>
<dbReference type="OrthoDB" id="236897at2"/>
<dbReference type="InterPro" id="IPR002575">
    <property type="entry name" value="Aminoglycoside_PTrfase"/>
</dbReference>
<dbReference type="InterPro" id="IPR011009">
    <property type="entry name" value="Kinase-like_dom_sf"/>
</dbReference>
<proteinExistence type="predicted"/>
<dbReference type="AlphaFoldDB" id="A0A3M0GB13"/>
<name>A0A3M0GB13_9ACTN</name>
<dbReference type="Proteomes" id="UP000275256">
    <property type="component" value="Unassembled WGS sequence"/>
</dbReference>
<keyword evidence="2" id="KW-0808">Transferase</keyword>
<dbReference type="EMBL" id="REFW01000001">
    <property type="protein sequence ID" value="RMB62161.1"/>
    <property type="molecule type" value="Genomic_DNA"/>
</dbReference>
<evidence type="ECO:0000313" key="3">
    <source>
        <dbReference type="Proteomes" id="UP000275256"/>
    </source>
</evidence>
<gene>
    <name evidence="2" type="ORF">EAX62_06240</name>
</gene>
<dbReference type="Gene3D" id="3.90.1200.10">
    <property type="match status" value="1"/>
</dbReference>
<keyword evidence="3" id="KW-1185">Reference proteome</keyword>
<comment type="caution">
    <text evidence="2">The sequence shown here is derived from an EMBL/GenBank/DDBJ whole genome shotgun (WGS) entry which is preliminary data.</text>
</comment>
<accession>A0A3M0GB13</accession>
<reference evidence="2 3" key="1">
    <citation type="submission" date="2018-10" db="EMBL/GenBank/DDBJ databases">
        <title>Tessaracoccus antarcticuss sp. nov., isolated from sediment.</title>
        <authorList>
            <person name="Zhou L.Y."/>
            <person name="Du Z.J."/>
        </authorList>
    </citation>
    <scope>NUCLEOTIDE SEQUENCE [LARGE SCALE GENOMIC DNA]</scope>
    <source>
        <strain evidence="2 3">JDX10</strain>
    </source>
</reference>
<dbReference type="SUPFAM" id="SSF56112">
    <property type="entry name" value="Protein kinase-like (PK-like)"/>
    <property type="match status" value="1"/>
</dbReference>
<dbReference type="Pfam" id="PF01636">
    <property type="entry name" value="APH"/>
    <property type="match status" value="1"/>
</dbReference>
<dbReference type="GO" id="GO:0016740">
    <property type="term" value="F:transferase activity"/>
    <property type="evidence" value="ECO:0007669"/>
    <property type="project" value="UniProtKB-KW"/>
</dbReference>
<evidence type="ECO:0000259" key="1">
    <source>
        <dbReference type="Pfam" id="PF01636"/>
    </source>
</evidence>
<protein>
    <submittedName>
        <fullName evidence="2">Aminoglycoside phosphotransferase</fullName>
    </submittedName>
</protein>